<proteinExistence type="predicted"/>
<evidence type="ECO:0000256" key="2">
    <source>
        <dbReference type="ARBA" id="ARBA00023110"/>
    </source>
</evidence>
<name>A0A9X1F788_9SPHN</name>
<dbReference type="Pfam" id="PF00160">
    <property type="entry name" value="Pro_isomerase"/>
    <property type="match status" value="1"/>
</dbReference>
<protein>
    <recommendedName>
        <fullName evidence="1">peptidylprolyl isomerase</fullName>
        <ecNumber evidence="1">5.2.1.8</ecNumber>
    </recommendedName>
</protein>
<dbReference type="InterPro" id="IPR027372">
    <property type="entry name" value="Phytase-like_dom"/>
</dbReference>
<dbReference type="Pfam" id="PF13449">
    <property type="entry name" value="Phytase-like"/>
    <property type="match status" value="1"/>
</dbReference>
<dbReference type="PANTHER" id="PTHR45625:SF4">
    <property type="entry name" value="PEPTIDYLPROLYL ISOMERASE DOMAIN AND WD REPEAT-CONTAINING PROTEIN 1"/>
    <property type="match status" value="1"/>
</dbReference>
<feature type="signal peptide" evidence="4">
    <location>
        <begin position="1"/>
        <end position="23"/>
    </location>
</feature>
<keyword evidence="3 6" id="KW-0413">Isomerase</keyword>
<gene>
    <name evidence="6" type="ORF">KCG46_10895</name>
</gene>
<accession>A0A9X1F788</accession>
<evidence type="ECO:0000259" key="5">
    <source>
        <dbReference type="PROSITE" id="PS50072"/>
    </source>
</evidence>
<dbReference type="EC" id="5.2.1.8" evidence="1"/>
<dbReference type="GO" id="GO:0003755">
    <property type="term" value="F:peptidyl-prolyl cis-trans isomerase activity"/>
    <property type="evidence" value="ECO:0007669"/>
    <property type="project" value="UniProtKB-KW"/>
</dbReference>
<feature type="chain" id="PRO_5040901358" description="peptidylprolyl isomerase" evidence="4">
    <location>
        <begin position="24"/>
        <end position="530"/>
    </location>
</feature>
<keyword evidence="2" id="KW-0697">Rotamase</keyword>
<sequence length="530" mass="57059">MTVLSSLIASTALILSSAGMTLAEDVQSSELDCGDDCVLEVLTDPVPLDETDISNDEVGDLRYMGGIAVEPGDEKIGGVSSLEWVDGKLYGVTDDGRWLAITTDELDGKLLDIISIESGPLRDDRGKRLRGKSDADSEAIARMADGSWLVAFERDHRILQYATLDGHGQPTELPIVDLVFDAEDNGGMETLAVSPSGLLACGEWAGSDVLNCMRERDGGLVSFEVSPPAPIDEREGVPTDADCSSDGTCYILFRSYSPEEGNTAAIVAINGANAATTIATFMPPVTLDNFEGLTVREDLDRTYLYLASDDNFSDRQRTLLMKFEVVSARKDIALPPPPVTEVDTTVYETLPVIIETSMGSITVALETERAPITTANFLKYADEDRFDGTVFYRAMKLDRDPRPNGLIQGGTQWDPKRILDGIPHEPTSITGLSHTSGALSMAMGEPGTATGDFSIMLQDQTGLDAQPGSDDPIWKNGYAVFGYVTEGMDVVTAIHAAQADPNKGEGMMRGQLLADPVKIIDIRRAETTPE</sequence>
<evidence type="ECO:0000313" key="7">
    <source>
        <dbReference type="Proteomes" id="UP001138681"/>
    </source>
</evidence>
<dbReference type="PROSITE" id="PS50072">
    <property type="entry name" value="CSA_PPIASE_2"/>
    <property type="match status" value="1"/>
</dbReference>
<comment type="caution">
    <text evidence="6">The sequence shown here is derived from an EMBL/GenBank/DDBJ whole genome shotgun (WGS) entry which is preliminary data.</text>
</comment>
<feature type="domain" description="PPIase cyclophilin-type" evidence="5">
    <location>
        <begin position="355"/>
        <end position="527"/>
    </location>
</feature>
<dbReference type="CDD" id="cd00317">
    <property type="entry name" value="cyclophilin"/>
    <property type="match status" value="1"/>
</dbReference>
<keyword evidence="4" id="KW-0732">Signal</keyword>
<reference evidence="6" key="1">
    <citation type="submission" date="2021-04" db="EMBL/GenBank/DDBJ databases">
        <authorList>
            <person name="Pira H."/>
            <person name="Risdian C."/>
            <person name="Wink J."/>
        </authorList>
    </citation>
    <scope>NUCLEOTIDE SEQUENCE</scope>
    <source>
        <strain evidence="6">WH158</strain>
    </source>
</reference>
<dbReference type="RefSeq" id="WP_218405460.1">
    <property type="nucleotide sequence ID" value="NZ_JAGSPC010000002.1"/>
</dbReference>
<evidence type="ECO:0000256" key="4">
    <source>
        <dbReference type="SAM" id="SignalP"/>
    </source>
</evidence>
<organism evidence="6 7">
    <name type="scientific">Erythrobacter crassostreae</name>
    <dbReference type="NCBI Taxonomy" id="2828328"/>
    <lineage>
        <taxon>Bacteria</taxon>
        <taxon>Pseudomonadati</taxon>
        <taxon>Pseudomonadota</taxon>
        <taxon>Alphaproteobacteria</taxon>
        <taxon>Sphingomonadales</taxon>
        <taxon>Erythrobacteraceae</taxon>
        <taxon>Erythrobacter/Porphyrobacter group</taxon>
        <taxon>Erythrobacter</taxon>
    </lineage>
</organism>
<evidence type="ECO:0000256" key="1">
    <source>
        <dbReference type="ARBA" id="ARBA00013194"/>
    </source>
</evidence>
<dbReference type="EMBL" id="JAGSPC010000002">
    <property type="protein sequence ID" value="MBV7260075.1"/>
    <property type="molecule type" value="Genomic_DNA"/>
</dbReference>
<evidence type="ECO:0000256" key="3">
    <source>
        <dbReference type="ARBA" id="ARBA00023235"/>
    </source>
</evidence>
<dbReference type="InterPro" id="IPR044666">
    <property type="entry name" value="Cyclophilin_A-like"/>
</dbReference>
<keyword evidence="7" id="KW-1185">Reference proteome</keyword>
<dbReference type="InterPro" id="IPR002130">
    <property type="entry name" value="Cyclophilin-type_PPIase_dom"/>
</dbReference>
<dbReference type="Proteomes" id="UP001138681">
    <property type="component" value="Unassembled WGS sequence"/>
</dbReference>
<evidence type="ECO:0000313" key="6">
    <source>
        <dbReference type="EMBL" id="MBV7260075.1"/>
    </source>
</evidence>
<dbReference type="PANTHER" id="PTHR45625">
    <property type="entry name" value="PEPTIDYL-PROLYL CIS-TRANS ISOMERASE-RELATED"/>
    <property type="match status" value="1"/>
</dbReference>
<dbReference type="AlphaFoldDB" id="A0A9X1F788"/>